<dbReference type="InterPro" id="IPR014956">
    <property type="entry name" value="ParBc_2"/>
</dbReference>
<reference evidence="2" key="1">
    <citation type="submission" date="2016-10" db="EMBL/GenBank/DDBJ databases">
        <authorList>
            <person name="Varghese N."/>
            <person name="Submissions S."/>
        </authorList>
    </citation>
    <scope>NUCLEOTIDE SEQUENCE [LARGE SCALE GENOMIC DNA]</scope>
    <source>
        <strain evidence="2">DSM 25157</strain>
    </source>
</reference>
<dbReference type="STRING" id="592050.SAMN05421875_11740"/>
<gene>
    <name evidence="1" type="ORF">SAMN05421875_11740</name>
</gene>
<proteinExistence type="predicted"/>
<evidence type="ECO:0000313" key="2">
    <source>
        <dbReference type="Proteomes" id="UP000199002"/>
    </source>
</evidence>
<dbReference type="InterPro" id="IPR036086">
    <property type="entry name" value="ParB/Sulfiredoxin_sf"/>
</dbReference>
<organism evidence="1 2">
    <name type="scientific">Acidovorax soli</name>
    <dbReference type="NCBI Taxonomy" id="592050"/>
    <lineage>
        <taxon>Bacteria</taxon>
        <taxon>Pseudomonadati</taxon>
        <taxon>Pseudomonadota</taxon>
        <taxon>Betaproteobacteria</taxon>
        <taxon>Burkholderiales</taxon>
        <taxon>Comamonadaceae</taxon>
        <taxon>Acidovorax</taxon>
    </lineage>
</organism>
<dbReference type="GeneID" id="34232117"/>
<dbReference type="PIRSF" id="PIRSF029669">
    <property type="entry name" value="UCP029669"/>
    <property type="match status" value="1"/>
</dbReference>
<dbReference type="Pfam" id="PF08857">
    <property type="entry name" value="ParBc_2"/>
    <property type="match status" value="1"/>
</dbReference>
<dbReference type="RefSeq" id="WP_092698898.1">
    <property type="nucleotide sequence ID" value="NZ_CAXIQL010000080.1"/>
</dbReference>
<accession>A0A1H4C5R3</accession>
<name>A0A1H4C5R3_9BURK</name>
<dbReference type="Gene3D" id="1.10.8.10">
    <property type="entry name" value="DNA helicase RuvA subunit, C-terminal domain"/>
    <property type="match status" value="1"/>
</dbReference>
<dbReference type="InterPro" id="IPR016932">
    <property type="entry name" value="UCP029669"/>
</dbReference>
<evidence type="ECO:0008006" key="3">
    <source>
        <dbReference type="Google" id="ProtNLM"/>
    </source>
</evidence>
<dbReference type="SUPFAM" id="SSF110849">
    <property type="entry name" value="ParB/Sulfiredoxin"/>
    <property type="match status" value="1"/>
</dbReference>
<dbReference type="Gene3D" id="3.90.1530.10">
    <property type="entry name" value="Conserved hypothetical protein from pyrococcus furiosus pfu- 392566-001, ParB domain"/>
    <property type="match status" value="1"/>
</dbReference>
<dbReference type="Proteomes" id="UP000199002">
    <property type="component" value="Unassembled WGS sequence"/>
</dbReference>
<evidence type="ECO:0000313" key="1">
    <source>
        <dbReference type="EMBL" id="SEA55422.1"/>
    </source>
</evidence>
<protein>
    <recommendedName>
        <fullName evidence="3">ParB-like nuclease</fullName>
    </recommendedName>
</protein>
<sequence length="227" mass="25521">MSTQQHLLSVALKDLRPTQITVGGAEVAAKRTQWNLLKRKERSHTLAAHWFPAVRGPGGHYYIVDHHHLGLALHEEMVETVWVMQLDDFSEVEGELFWRLMEFHRWAHPFDEQGKRRDFDAIPSNVSKLRNDPYRSLAGFVRKAGGYAKDAAPYAEFLWADFFRPLIPPKKLQPTDTEALPQSSIDKAVVIARSHSAHHLPGWTGAITPAALPTATAAAANKRKPTP</sequence>
<dbReference type="EMBL" id="FNQJ01000017">
    <property type="protein sequence ID" value="SEA55422.1"/>
    <property type="molecule type" value="Genomic_DNA"/>
</dbReference>
<dbReference type="AlphaFoldDB" id="A0A1H4C5R3"/>
<keyword evidence="2" id="KW-1185">Reference proteome</keyword>
<dbReference type="CDD" id="cd16390">
    <property type="entry name" value="ParB_N_Srx_like"/>
    <property type="match status" value="1"/>
</dbReference>